<keyword evidence="3 5" id="KW-0831">Ubiquinone biosynthesis</keyword>
<dbReference type="GO" id="GO:0010420">
    <property type="term" value="F:polyprenyldihydroxybenzoate methyltransferase activity"/>
    <property type="evidence" value="ECO:0007669"/>
    <property type="project" value="UniProtKB-UniRule"/>
</dbReference>
<dbReference type="CDD" id="cd02440">
    <property type="entry name" value="AdoMet_MTases"/>
    <property type="match status" value="1"/>
</dbReference>
<feature type="domain" description="Methyltransferase type 11" evidence="6">
    <location>
        <begin position="92"/>
        <end position="190"/>
    </location>
</feature>
<protein>
    <recommendedName>
        <fullName evidence="5">Ubiquinone biosynthesis O-methyltransferase, mitochondrial</fullName>
    </recommendedName>
    <alternativeName>
        <fullName evidence="5">3-demethylubiquinol 3-O-methyltransferase</fullName>
        <ecNumber evidence="5">2.1.1.64</ecNumber>
    </alternativeName>
    <alternativeName>
        <fullName evidence="5">3-demethylubiquinone 3-O-methyltransferase</fullName>
        <ecNumber evidence="5">2.1.1.-</ecNumber>
    </alternativeName>
    <alternativeName>
        <fullName evidence="5">Polyprenyldihydroxybenzoate methyltransferase</fullName>
        <ecNumber evidence="5">2.1.1.114</ecNumber>
    </alternativeName>
</protein>
<dbReference type="GO" id="GO:0031314">
    <property type="term" value="C:extrinsic component of mitochondrial inner membrane"/>
    <property type="evidence" value="ECO:0007669"/>
    <property type="project" value="UniProtKB-UniRule"/>
</dbReference>
<dbReference type="GO" id="GO:0046872">
    <property type="term" value="F:metal ion binding"/>
    <property type="evidence" value="ECO:0007669"/>
    <property type="project" value="UniProtKB-KW"/>
</dbReference>
<feature type="binding site" evidence="5">
    <location>
        <position position="162"/>
    </location>
    <ligand>
        <name>S-adenosyl-L-methionine</name>
        <dbReference type="ChEBI" id="CHEBI:59789"/>
    </ligand>
</feature>
<dbReference type="Proteomes" id="UP000594262">
    <property type="component" value="Unplaced"/>
</dbReference>
<comment type="subunit">
    <text evidence="5">Component of a multi-subunit COQ enzyme complex.</text>
</comment>
<comment type="pathway">
    <text evidence="5">Cofactor biosynthesis; ubiquinone biosynthesis.</text>
</comment>
<keyword evidence="5" id="KW-0472">Membrane</keyword>
<comment type="cofactor">
    <cofactor evidence="5">
        <name>Mg(2+)</name>
        <dbReference type="ChEBI" id="CHEBI:18420"/>
    </cofactor>
</comment>
<dbReference type="InterPro" id="IPR029063">
    <property type="entry name" value="SAM-dependent_MTases_sf"/>
</dbReference>
<keyword evidence="5" id="KW-0496">Mitochondrion</keyword>
<evidence type="ECO:0000256" key="4">
    <source>
        <dbReference type="ARBA" id="ARBA00022691"/>
    </source>
</evidence>
<evidence type="ECO:0000313" key="8">
    <source>
        <dbReference type="Proteomes" id="UP000594262"/>
    </source>
</evidence>
<feature type="binding site" evidence="5">
    <location>
        <position position="163"/>
    </location>
    <ligand>
        <name>Mg(2+)</name>
        <dbReference type="ChEBI" id="CHEBI:18420"/>
    </ligand>
</feature>
<keyword evidence="5" id="KW-0460">Magnesium</keyword>
<dbReference type="OrthoDB" id="3265906at2759"/>
<proteinExistence type="inferred from homology"/>
<evidence type="ECO:0000313" key="7">
    <source>
        <dbReference type="EnsemblMetazoa" id="CLYHEMP018428.1"/>
    </source>
</evidence>
<keyword evidence="2 5" id="KW-0808">Transferase</keyword>
<keyword evidence="5" id="KW-0999">Mitochondrion inner membrane</keyword>
<evidence type="ECO:0000256" key="3">
    <source>
        <dbReference type="ARBA" id="ARBA00022688"/>
    </source>
</evidence>
<keyword evidence="4 5" id="KW-0949">S-adenosyl-L-methionine</keyword>
<comment type="function">
    <text evidence="5">O-methyltransferase required for two non-consecutive steps during ubiquinone biosynthesis. Catalyzes the 2 O-methylation of 3,4-dihydroxy-5-(all-trans-polyprenyl)benzoic acid into 4-hydroxy-3-methoxy-5-(all-trans-polyprenyl)benzoic acid. Also catalyzes the last step of ubiquinone biosynthesis by mediating methylation of 3-demethylubiquinone into ubiquinone. Also able to mediate the methylation of 3-demethylubiquinol into ubiquinol.</text>
</comment>
<evidence type="ECO:0000256" key="5">
    <source>
        <dbReference type="HAMAP-Rule" id="MF_03190"/>
    </source>
</evidence>
<comment type="catalytic activity">
    <reaction evidence="5">
        <text>a 3-demethylubiquinone + S-adenosyl-L-methionine = a ubiquinone + S-adenosyl-L-homocysteine</text>
        <dbReference type="Rhea" id="RHEA:81215"/>
        <dbReference type="Rhea" id="RHEA-COMP:9565"/>
        <dbReference type="Rhea" id="RHEA-COMP:19654"/>
        <dbReference type="ChEBI" id="CHEBI:16389"/>
        <dbReference type="ChEBI" id="CHEBI:57856"/>
        <dbReference type="ChEBI" id="CHEBI:59789"/>
        <dbReference type="ChEBI" id="CHEBI:231825"/>
    </reaction>
</comment>
<dbReference type="UniPathway" id="UPA00232"/>
<keyword evidence="8" id="KW-1185">Reference proteome</keyword>
<comment type="subcellular location">
    <subcellularLocation>
        <location evidence="5">Mitochondrion inner membrane</location>
        <topology evidence="5">Peripheral membrane protein</topology>
        <orientation evidence="5">Matrix side</orientation>
    </subcellularLocation>
</comment>
<dbReference type="InterPro" id="IPR010233">
    <property type="entry name" value="UbiG_MeTrfase"/>
</dbReference>
<dbReference type="PANTHER" id="PTHR43464:SF19">
    <property type="entry name" value="UBIQUINONE BIOSYNTHESIS O-METHYLTRANSFERASE, MITOCHONDRIAL"/>
    <property type="match status" value="1"/>
</dbReference>
<dbReference type="PANTHER" id="PTHR43464">
    <property type="entry name" value="METHYLTRANSFERASE"/>
    <property type="match status" value="1"/>
</dbReference>
<accession>A0A7M5X7F1</accession>
<evidence type="ECO:0000256" key="1">
    <source>
        <dbReference type="ARBA" id="ARBA00022603"/>
    </source>
</evidence>
<dbReference type="SUPFAM" id="SSF53335">
    <property type="entry name" value="S-adenosyl-L-methionine-dependent methyltransferases"/>
    <property type="match status" value="1"/>
</dbReference>
<comment type="similarity">
    <text evidence="5">Belongs to the class I-like SAM-binding methyltransferase superfamily. UbiG/COQ3 family.</text>
</comment>
<feature type="binding site" evidence="5">
    <location>
        <position position="64"/>
    </location>
    <ligand>
        <name>S-adenosyl-L-methionine</name>
        <dbReference type="ChEBI" id="CHEBI:59789"/>
    </ligand>
</feature>
<feature type="binding site" evidence="5">
    <location>
        <position position="166"/>
    </location>
    <ligand>
        <name>Mg(2+)</name>
        <dbReference type="ChEBI" id="CHEBI:18420"/>
    </ligand>
</feature>
<comment type="catalytic activity">
    <reaction evidence="5">
        <text>a 3,4-dihydroxy-5-(all-trans-polyprenyl)benzoate + S-adenosyl-L-methionine = a 4-hydroxy-3-methoxy-5-(all-trans-polyprenyl)benzoate + S-adenosyl-L-homocysteine + H(+)</text>
        <dbReference type="Rhea" id="RHEA:44452"/>
        <dbReference type="Rhea" id="RHEA-COMP:10930"/>
        <dbReference type="Rhea" id="RHEA-COMP:10931"/>
        <dbReference type="ChEBI" id="CHEBI:15378"/>
        <dbReference type="ChEBI" id="CHEBI:57856"/>
        <dbReference type="ChEBI" id="CHEBI:59789"/>
        <dbReference type="ChEBI" id="CHEBI:64694"/>
        <dbReference type="ChEBI" id="CHEBI:84443"/>
        <dbReference type="EC" id="2.1.1.114"/>
    </reaction>
</comment>
<dbReference type="GO" id="GO:0032259">
    <property type="term" value="P:methylation"/>
    <property type="evidence" value="ECO:0007669"/>
    <property type="project" value="UniProtKB-KW"/>
</dbReference>
<dbReference type="EC" id="2.1.1.114" evidence="5"/>
<sequence length="275" mass="31042">MYQSALRRSPLKSTQRLLRTSSNKLAGKGETVSTKEMEQFQKFVGEWWRPGGPYDSLRSMNELRVLLIQDMCYKQKRRNIEGSKPLKNFNILDVGCGGGILAEPLSRLGGTVTGIDPLEENVQAAQKHADQDPDIDSLTYQCTDIETISSDHPNHFDVVIASEVLEHVNNPSIFVEACCNAVKPGGYIVLTTINRTLLSTALVKYMAEYVLRIVPENTHDENKFVTPYEVTDMLRKGNMVDIKFKGMMLNPLTNQWSWTSIDLMNYACTARKPVY</sequence>
<name>A0A7M5X7F1_9CNID</name>
<dbReference type="Gene3D" id="3.40.50.150">
    <property type="entry name" value="Vaccinia Virus protein VP39"/>
    <property type="match status" value="1"/>
</dbReference>
<dbReference type="AlphaFoldDB" id="A0A7M5X7F1"/>
<dbReference type="RefSeq" id="XP_066924513.1">
    <property type="nucleotide sequence ID" value="XM_067068412.1"/>
</dbReference>
<feature type="binding site" evidence="5">
    <location>
        <position position="167"/>
    </location>
    <ligand>
        <name>Mg(2+)</name>
        <dbReference type="ChEBI" id="CHEBI:18420"/>
    </ligand>
</feature>
<dbReference type="EC" id="2.1.1.-" evidence="5"/>
<reference evidence="7" key="1">
    <citation type="submission" date="2021-01" db="UniProtKB">
        <authorList>
            <consortium name="EnsemblMetazoa"/>
        </authorList>
    </citation>
    <scope>IDENTIFICATION</scope>
</reference>
<organism evidence="7 8">
    <name type="scientific">Clytia hemisphaerica</name>
    <dbReference type="NCBI Taxonomy" id="252671"/>
    <lineage>
        <taxon>Eukaryota</taxon>
        <taxon>Metazoa</taxon>
        <taxon>Cnidaria</taxon>
        <taxon>Hydrozoa</taxon>
        <taxon>Hydroidolina</taxon>
        <taxon>Leptothecata</taxon>
        <taxon>Obeliida</taxon>
        <taxon>Clytiidae</taxon>
        <taxon>Clytia</taxon>
    </lineage>
</organism>
<evidence type="ECO:0000256" key="2">
    <source>
        <dbReference type="ARBA" id="ARBA00022679"/>
    </source>
</evidence>
<dbReference type="InterPro" id="IPR013216">
    <property type="entry name" value="Methyltransf_11"/>
</dbReference>
<dbReference type="GeneID" id="136811783"/>
<comment type="catalytic activity">
    <reaction evidence="5">
        <text>a 3-demethylubiquinol + S-adenosyl-L-methionine = a ubiquinol + S-adenosyl-L-homocysteine + H(+)</text>
        <dbReference type="Rhea" id="RHEA:44380"/>
        <dbReference type="Rhea" id="RHEA-COMP:9566"/>
        <dbReference type="Rhea" id="RHEA-COMP:10914"/>
        <dbReference type="ChEBI" id="CHEBI:15378"/>
        <dbReference type="ChEBI" id="CHEBI:17976"/>
        <dbReference type="ChEBI" id="CHEBI:57856"/>
        <dbReference type="ChEBI" id="CHEBI:59789"/>
        <dbReference type="ChEBI" id="CHEBI:84422"/>
        <dbReference type="EC" id="2.1.1.64"/>
    </reaction>
</comment>
<evidence type="ECO:0000259" key="6">
    <source>
        <dbReference type="Pfam" id="PF08241"/>
    </source>
</evidence>
<keyword evidence="1 5" id="KW-0489">Methyltransferase</keyword>
<dbReference type="HAMAP" id="MF_00472">
    <property type="entry name" value="UbiG"/>
    <property type="match status" value="1"/>
</dbReference>
<dbReference type="GO" id="GO:0061542">
    <property type="term" value="F:3-demethylubiquinol 3-O-methyltransferase activity"/>
    <property type="evidence" value="ECO:0007669"/>
    <property type="project" value="UniProtKB-UniRule"/>
</dbReference>
<dbReference type="EC" id="2.1.1.64" evidence="5"/>
<keyword evidence="5" id="KW-0479">Metal-binding</keyword>
<dbReference type="NCBIfam" id="TIGR01983">
    <property type="entry name" value="UbiG"/>
    <property type="match status" value="1"/>
</dbReference>
<feature type="binding site" evidence="5">
    <location>
        <position position="95"/>
    </location>
    <ligand>
        <name>S-adenosyl-L-methionine</name>
        <dbReference type="ChEBI" id="CHEBI:59789"/>
    </ligand>
</feature>
<feature type="binding site" evidence="5">
    <location>
        <position position="116"/>
    </location>
    <ligand>
        <name>S-adenosyl-L-methionine</name>
        <dbReference type="ChEBI" id="CHEBI:59789"/>
    </ligand>
</feature>
<dbReference type="EnsemblMetazoa" id="CLYHEMT018428.1">
    <property type="protein sequence ID" value="CLYHEMP018428.1"/>
    <property type="gene ID" value="CLYHEMG018428"/>
</dbReference>
<dbReference type="Pfam" id="PF08241">
    <property type="entry name" value="Methyltransf_11"/>
    <property type="match status" value="1"/>
</dbReference>